<dbReference type="PROSITE" id="PS51257">
    <property type="entry name" value="PROKAR_LIPOPROTEIN"/>
    <property type="match status" value="1"/>
</dbReference>
<proteinExistence type="predicted"/>
<evidence type="ECO:0000313" key="1">
    <source>
        <dbReference type="EMBL" id="NER28493.1"/>
    </source>
</evidence>
<reference evidence="1" key="1">
    <citation type="submission" date="2019-11" db="EMBL/GenBank/DDBJ databases">
        <title>Genomic insights into an expanded diversity of filamentous marine cyanobacteria reveals the extraordinary biosynthetic potential of Moorea and Okeania.</title>
        <authorList>
            <person name="Ferreira Leao T."/>
            <person name="Wang M."/>
            <person name="Moss N."/>
            <person name="Da Silva R."/>
            <person name="Sanders J."/>
            <person name="Nurk S."/>
            <person name="Gurevich A."/>
            <person name="Humphrey G."/>
            <person name="Reher R."/>
            <person name="Zhu Q."/>
            <person name="Belda-Ferre P."/>
            <person name="Glukhov E."/>
            <person name="Rex R."/>
            <person name="Dorrestein P.C."/>
            <person name="Knight R."/>
            <person name="Pevzner P."/>
            <person name="Gerwick W.H."/>
            <person name="Gerwick L."/>
        </authorList>
    </citation>
    <scope>NUCLEOTIDE SEQUENCE</scope>
    <source>
        <strain evidence="1">SIO1C4</strain>
    </source>
</reference>
<name>A0A6B3NAF2_9CYAN</name>
<protein>
    <submittedName>
        <fullName evidence="1">Sporulation/spore germination protein</fullName>
    </submittedName>
</protein>
<sequence>MNTVKQHLVPLAIGVVLASLSGCGWLAANTQEFFRFSPAVATDTHAKPLFPEESVANKQSNTNVDQQNNLNNTSTSLTLNIYRVDNQCNNLESEAVQVRADGVVDAVVNKVLEQATSSDFDVAGYRVRVNAQSGVANIDLRLVPDSRRKFVSLSTCEQLALFGGLRRTLTNNSQLKIKDVRFTEQGQKIYL</sequence>
<dbReference type="EMBL" id="JAAHFQ010000221">
    <property type="protein sequence ID" value="NER28493.1"/>
    <property type="molecule type" value="Genomic_DNA"/>
</dbReference>
<organism evidence="1">
    <name type="scientific">Symploca sp. SIO1C4</name>
    <dbReference type="NCBI Taxonomy" id="2607765"/>
    <lineage>
        <taxon>Bacteria</taxon>
        <taxon>Bacillati</taxon>
        <taxon>Cyanobacteriota</taxon>
        <taxon>Cyanophyceae</taxon>
        <taxon>Coleofasciculales</taxon>
        <taxon>Coleofasciculaceae</taxon>
        <taxon>Symploca</taxon>
    </lineage>
</organism>
<dbReference type="AlphaFoldDB" id="A0A6B3NAF2"/>
<gene>
    <name evidence="1" type="ORF">F6J89_12880</name>
</gene>
<accession>A0A6B3NAF2</accession>
<comment type="caution">
    <text evidence="1">The sequence shown here is derived from an EMBL/GenBank/DDBJ whole genome shotgun (WGS) entry which is preliminary data.</text>
</comment>